<protein>
    <recommendedName>
        <fullName evidence="7">LysM domain-containing protein</fullName>
    </recommendedName>
</protein>
<dbReference type="STRING" id="54915.ADS79_30775"/>
<evidence type="ECO:0000256" key="2">
    <source>
        <dbReference type="SAM" id="SignalP"/>
    </source>
</evidence>
<reference evidence="5" key="1">
    <citation type="submission" date="2015-07" db="EMBL/GenBank/DDBJ databases">
        <title>Genome sequencing project for genomic taxonomy and phylogenomics of Bacillus-like bacteria.</title>
        <authorList>
            <person name="Liu B."/>
            <person name="Wang J."/>
            <person name="Zhu Y."/>
            <person name="Liu G."/>
            <person name="Chen Q."/>
            <person name="Chen Z."/>
            <person name="Lan J."/>
            <person name="Che J."/>
            <person name="Ge C."/>
            <person name="Shi H."/>
            <person name="Pan Z."/>
            <person name="Liu X."/>
        </authorList>
    </citation>
    <scope>NUCLEOTIDE SEQUENCE [LARGE SCALE GENOMIC DNA]</scope>
    <source>
        <strain evidence="5">DSM 9887</strain>
    </source>
</reference>
<comment type="caution">
    <text evidence="4">The sequence shown here is derived from an EMBL/GenBank/DDBJ whole genome shotgun (WGS) entry which is preliminary data.</text>
</comment>
<feature type="coiled-coil region" evidence="1">
    <location>
        <begin position="167"/>
        <end position="201"/>
    </location>
</feature>
<dbReference type="RefSeq" id="WP_049742433.1">
    <property type="nucleotide sequence ID" value="NZ_BJON01000021.1"/>
</dbReference>
<dbReference type="OrthoDB" id="2080113at2"/>
<keyword evidence="6" id="KW-1185">Reference proteome</keyword>
<evidence type="ECO:0008006" key="7">
    <source>
        <dbReference type="Google" id="ProtNLM"/>
    </source>
</evidence>
<name>A0A0K9YJM3_9BACL</name>
<feature type="coiled-coil region" evidence="1">
    <location>
        <begin position="66"/>
        <end position="100"/>
    </location>
</feature>
<gene>
    <name evidence="4" type="ORF">ADS79_30775</name>
    <name evidence="3" type="ORF">BRE01_51220</name>
</gene>
<dbReference type="Gene3D" id="1.10.10.1530">
    <property type="match status" value="3"/>
</dbReference>
<dbReference type="AlphaFoldDB" id="A0A0K9YJM3"/>
<proteinExistence type="predicted"/>
<evidence type="ECO:0000313" key="3">
    <source>
        <dbReference type="EMBL" id="GED71420.1"/>
    </source>
</evidence>
<evidence type="ECO:0000313" key="4">
    <source>
        <dbReference type="EMBL" id="KNB68912.1"/>
    </source>
</evidence>
<dbReference type="EMBL" id="LGIQ01000016">
    <property type="protein sequence ID" value="KNB68912.1"/>
    <property type="molecule type" value="Genomic_DNA"/>
</dbReference>
<dbReference type="Proteomes" id="UP000319578">
    <property type="component" value="Unassembled WGS sequence"/>
</dbReference>
<evidence type="ECO:0000313" key="5">
    <source>
        <dbReference type="Proteomes" id="UP000036834"/>
    </source>
</evidence>
<keyword evidence="2" id="KW-0732">Signal</keyword>
<keyword evidence="1" id="KW-0175">Coiled coil</keyword>
<reference evidence="3 6" key="3">
    <citation type="submission" date="2019-06" db="EMBL/GenBank/DDBJ databases">
        <title>Whole genome shotgun sequence of Brevibacillus reuszeri NBRC 15719.</title>
        <authorList>
            <person name="Hosoyama A."/>
            <person name="Uohara A."/>
            <person name="Ohji S."/>
            <person name="Ichikawa N."/>
        </authorList>
    </citation>
    <scope>NUCLEOTIDE SEQUENCE [LARGE SCALE GENOMIC DNA]</scope>
    <source>
        <strain evidence="3 6">NBRC 15719</strain>
    </source>
</reference>
<sequence length="475" mass="50925">MFSKAKLGMLLGTMAAVLSLGSLGSALAADTAQTQAQDQQWNKPAHVKFAGDKMDHRGGFGMKVSFKENTELLSLLKLDADQLQEELQAGKSLAEIAKAQGVDTDDVVALLVKEQEAKLAEAVKAGKLTQEQADKMTENASERLKEQVENTHTGKGFDKGRGFGGGFEKNEELLSLLKLDADKLQEELKAGKSLAEVAKAQGVDTDDVVALLVKEQEAKLAEAVKAGKLTQEQADKMAEKSSEHAKAQVENTHQGRGFGKAFGGGFEKNEELLSLLKLDADGLKEALKADKSLAAVAQAQGVSTDDVVALLVKEQEAKLAEAVKAGKLTQEQADKMNENATDRVKAMVEGTHQGRGPGKGMGFGFGIDKNEELLSLLNVDAAKLQEALKSGKSLATIAKEQGVDVEDVVATLVKQHEAQVKEAVAAGKLTQEQADERNEKLTEMVQKMVDGSFEKVVFPRKDKDEKEAKAQTSEE</sequence>
<feature type="chain" id="PRO_5005533667" description="LysM domain-containing protein" evidence="2">
    <location>
        <begin position="29"/>
        <end position="475"/>
    </location>
</feature>
<evidence type="ECO:0000256" key="1">
    <source>
        <dbReference type="SAM" id="Coils"/>
    </source>
</evidence>
<dbReference type="Proteomes" id="UP000036834">
    <property type="component" value="Unassembled WGS sequence"/>
</dbReference>
<organism evidence="4 5">
    <name type="scientific">Brevibacillus reuszeri</name>
    <dbReference type="NCBI Taxonomy" id="54915"/>
    <lineage>
        <taxon>Bacteria</taxon>
        <taxon>Bacillati</taxon>
        <taxon>Bacillota</taxon>
        <taxon>Bacilli</taxon>
        <taxon>Bacillales</taxon>
        <taxon>Paenibacillaceae</taxon>
        <taxon>Brevibacillus</taxon>
    </lineage>
</organism>
<evidence type="ECO:0000313" key="6">
    <source>
        <dbReference type="Proteomes" id="UP000319578"/>
    </source>
</evidence>
<accession>A0A0K9YJM3</accession>
<dbReference type="EMBL" id="BJON01000021">
    <property type="protein sequence ID" value="GED71420.1"/>
    <property type="molecule type" value="Genomic_DNA"/>
</dbReference>
<feature type="signal peptide" evidence="2">
    <location>
        <begin position="1"/>
        <end position="28"/>
    </location>
</feature>
<dbReference type="PATRIC" id="fig|54915.3.peg.5850"/>
<reference evidence="4" key="2">
    <citation type="submission" date="2015-07" db="EMBL/GenBank/DDBJ databases">
        <title>MeaNS - Measles Nucleotide Surveillance Program.</title>
        <authorList>
            <person name="Tran T."/>
            <person name="Druce J."/>
        </authorList>
    </citation>
    <scope>NUCLEOTIDE SEQUENCE</scope>
    <source>
        <strain evidence="4">DSM 9887</strain>
    </source>
</reference>